<dbReference type="OrthoDB" id="9796770at2"/>
<proteinExistence type="predicted"/>
<evidence type="ECO:0000313" key="4">
    <source>
        <dbReference type="EMBL" id="TQL75614.1"/>
    </source>
</evidence>
<dbReference type="EMBL" id="VFOW01000001">
    <property type="protein sequence ID" value="TQL75614.1"/>
    <property type="molecule type" value="Genomic_DNA"/>
</dbReference>
<evidence type="ECO:0000256" key="1">
    <source>
        <dbReference type="ARBA" id="ARBA00022801"/>
    </source>
</evidence>
<dbReference type="PANTHER" id="PTHR43798">
    <property type="entry name" value="MONOACYLGLYCEROL LIPASE"/>
    <property type="match status" value="1"/>
</dbReference>
<sequence length="310" mass="33617">MTAYHGSDGEQLSFSDDGDGAPVVMLPGGAARHPDYLADFGGVADRRRITVQLRGVGDSPMSATRERNSWWRQAEDIAALRDHLGVDRLTIVAHSAGTRLAVAYAAQYPSDVERLLLVTPPAGYLVDVPDDTDRIRDRRRGDPEFEAALLRLSEGPSDSDAEFTAWHRSAGAVGYASWGPRQIEHSRVGTWNFAAVRQFFSVPPPDDLAGRLAEVAAPVLVVAGAEDALTGVDQAVAMAELFPHGESSVIDGSGHYPWIDQPEAFAEVVADFLAGLRGRQVDGAPLRPCGDGSRKPVGRHRWHQVDRRVR</sequence>
<protein>
    <submittedName>
        <fullName evidence="4">Pimeloyl-ACP methyl ester carboxylesterase</fullName>
    </submittedName>
</protein>
<dbReference type="InterPro" id="IPR050266">
    <property type="entry name" value="AB_hydrolase_sf"/>
</dbReference>
<dbReference type="InParanoid" id="A0A543ASQ3"/>
<keyword evidence="5" id="KW-1185">Reference proteome</keyword>
<feature type="region of interest" description="Disordered" evidence="2">
    <location>
        <begin position="284"/>
        <end position="310"/>
    </location>
</feature>
<feature type="domain" description="AB hydrolase-1" evidence="3">
    <location>
        <begin position="22"/>
        <end position="260"/>
    </location>
</feature>
<reference evidence="4 5" key="1">
    <citation type="submission" date="2019-06" db="EMBL/GenBank/DDBJ databases">
        <title>Sequencing the genomes of 1000 actinobacteria strains.</title>
        <authorList>
            <person name="Klenk H.-P."/>
        </authorList>
    </citation>
    <scope>NUCLEOTIDE SEQUENCE [LARGE SCALE GENOMIC DNA]</scope>
    <source>
        <strain evidence="4 5">DSM 45928</strain>
    </source>
</reference>
<evidence type="ECO:0000256" key="2">
    <source>
        <dbReference type="SAM" id="MobiDB-lite"/>
    </source>
</evidence>
<dbReference type="InterPro" id="IPR029058">
    <property type="entry name" value="AB_hydrolase_fold"/>
</dbReference>
<dbReference type="AlphaFoldDB" id="A0A543ASQ3"/>
<comment type="caution">
    <text evidence="4">The sequence shown here is derived from an EMBL/GenBank/DDBJ whole genome shotgun (WGS) entry which is preliminary data.</text>
</comment>
<gene>
    <name evidence="4" type="ORF">FB566_1123</name>
</gene>
<dbReference type="PRINTS" id="PR00111">
    <property type="entry name" value="ABHYDROLASE"/>
</dbReference>
<dbReference type="PANTHER" id="PTHR43798:SF31">
    <property type="entry name" value="AB HYDROLASE SUPERFAMILY PROTEIN YCLE"/>
    <property type="match status" value="1"/>
</dbReference>
<dbReference type="GO" id="GO:0016020">
    <property type="term" value="C:membrane"/>
    <property type="evidence" value="ECO:0007669"/>
    <property type="project" value="TreeGrafter"/>
</dbReference>
<evidence type="ECO:0000313" key="5">
    <source>
        <dbReference type="Proteomes" id="UP000317043"/>
    </source>
</evidence>
<dbReference type="Proteomes" id="UP000317043">
    <property type="component" value="Unassembled WGS sequence"/>
</dbReference>
<dbReference type="InterPro" id="IPR000073">
    <property type="entry name" value="AB_hydrolase_1"/>
</dbReference>
<name>A0A543ASQ3_9ACTN</name>
<keyword evidence="1" id="KW-0378">Hydrolase</keyword>
<dbReference type="RefSeq" id="WP_142035761.1">
    <property type="nucleotide sequence ID" value="NZ_JBHTGS010000001.1"/>
</dbReference>
<dbReference type="Pfam" id="PF00561">
    <property type="entry name" value="Abhydrolase_1"/>
    <property type="match status" value="1"/>
</dbReference>
<dbReference type="GO" id="GO:0016787">
    <property type="term" value="F:hydrolase activity"/>
    <property type="evidence" value="ECO:0007669"/>
    <property type="project" value="UniProtKB-KW"/>
</dbReference>
<evidence type="ECO:0000259" key="3">
    <source>
        <dbReference type="Pfam" id="PF00561"/>
    </source>
</evidence>
<dbReference type="SUPFAM" id="SSF53474">
    <property type="entry name" value="alpha/beta-Hydrolases"/>
    <property type="match status" value="1"/>
</dbReference>
<organism evidence="4 5">
    <name type="scientific">Stackebrandtia endophytica</name>
    <dbReference type="NCBI Taxonomy" id="1496996"/>
    <lineage>
        <taxon>Bacteria</taxon>
        <taxon>Bacillati</taxon>
        <taxon>Actinomycetota</taxon>
        <taxon>Actinomycetes</taxon>
        <taxon>Glycomycetales</taxon>
        <taxon>Glycomycetaceae</taxon>
        <taxon>Stackebrandtia</taxon>
    </lineage>
</organism>
<dbReference type="Gene3D" id="3.40.50.1820">
    <property type="entry name" value="alpha/beta hydrolase"/>
    <property type="match status" value="1"/>
</dbReference>
<accession>A0A543ASQ3</accession>